<sequence length="503" mass="56914">MEVVVIDMSTWEELVVDVTNDIRLDSRNIRLDTPEGVPESDIIQDLFTNEKALSLVEDIVKVGFLTHEVPIVVERNGQLIVVEGNRRVAALKAIQNPHLVPDHQARITKLAQSVPDRDAIRRITVKKAPSQDDADQLIAALHTGNQRVAWSPARQAAFFQTQLDDGKLPENLISQYPTIDVRKFITRAKILELFRNVNYDDVSLGDYARKRRFPVSTLARLYENDKFLNLVGIGIRNDTGDVTLSVSRDLFKQVATKIVSDIRDGVINTRILNKTSSDRYISYMDDLRNLMDQYRDDGPTDDGRPDKTPNSPPSPSPKRQKQHDSGNQEQKSSKEQDDANPDSNEPERDKSKTSPKKKNHLDIGSLSVPPKFPPSIHKIVKELSTINITRFPNATLDLLRTFLEKTIKAYAATLNKEIKNSFNDQGFVYLSHCLKWLENHFKSTGQGPLIQPVVKIRTGKKGFVASKDFLDATNHNHHIFATPDDVRECWETIEGFMKAVLKP</sequence>
<gene>
    <name evidence="1" type="ORF">H640_02550</name>
</gene>
<comment type="caution">
    <text evidence="1">The sequence shown here is derived from an EMBL/GenBank/DDBJ whole genome shotgun (WGS) entry which is preliminary data.</text>
</comment>
<accession>A0ACB4UQG0</accession>
<reference evidence="1 2" key="1">
    <citation type="journal article" date="2013" name="BMC Genomics">
        <title>Comparative genomics reveals distinct host-interacting traits of three major human-associated propionibacteria.</title>
        <authorList>
            <person name="Mak T.N."/>
            <person name="Schmid M."/>
            <person name="Brzuszkiewicz E."/>
            <person name="Zeng G."/>
            <person name="Meyer R."/>
            <person name="Sfanos K.S."/>
            <person name="Brinkmann V."/>
            <person name="Meyer T.F."/>
            <person name="Bruggemann H."/>
        </authorList>
    </citation>
    <scope>NUCLEOTIDE SEQUENCE [LARGE SCALE GENOMIC DNA]</scope>
    <source>
        <strain evidence="1 2">TM11</strain>
    </source>
</reference>
<proteinExistence type="predicted"/>
<dbReference type="EMBL" id="AOST01000025">
    <property type="protein sequence ID" value="ERF67539.1"/>
    <property type="molecule type" value="Genomic_DNA"/>
</dbReference>
<keyword evidence="2" id="KW-1185">Reference proteome</keyword>
<protein>
    <submittedName>
        <fullName evidence="1">Uncharacterized protein</fullName>
    </submittedName>
</protein>
<evidence type="ECO:0000313" key="2">
    <source>
        <dbReference type="Proteomes" id="UP000053711"/>
    </source>
</evidence>
<organism evidence="1 2">
    <name type="scientific">Cutibacterium granulosum TM11</name>
    <dbReference type="NCBI Taxonomy" id="1292373"/>
    <lineage>
        <taxon>Bacteria</taxon>
        <taxon>Bacillati</taxon>
        <taxon>Actinomycetota</taxon>
        <taxon>Actinomycetes</taxon>
        <taxon>Propionibacteriales</taxon>
        <taxon>Propionibacteriaceae</taxon>
        <taxon>Cutibacterium</taxon>
    </lineage>
</organism>
<dbReference type="Proteomes" id="UP000053711">
    <property type="component" value="Unassembled WGS sequence"/>
</dbReference>
<evidence type="ECO:0000313" key="1">
    <source>
        <dbReference type="EMBL" id="ERF67539.1"/>
    </source>
</evidence>
<name>A0ACB4UQG0_9ACTN</name>